<dbReference type="Gene3D" id="1.10.287.130">
    <property type="match status" value="1"/>
</dbReference>
<dbReference type="Gene3D" id="3.30.450.20">
    <property type="entry name" value="PAS domain"/>
    <property type="match status" value="1"/>
</dbReference>
<dbReference type="Pfam" id="PF08446">
    <property type="entry name" value="PAS_2"/>
    <property type="match status" value="1"/>
</dbReference>
<dbReference type="Pfam" id="PF01590">
    <property type="entry name" value="GAF"/>
    <property type="match status" value="1"/>
</dbReference>
<evidence type="ECO:0000256" key="3">
    <source>
        <dbReference type="ARBA" id="ARBA00012438"/>
    </source>
</evidence>
<feature type="domain" description="Histidine kinase" evidence="12">
    <location>
        <begin position="532"/>
        <end position="750"/>
    </location>
</feature>
<evidence type="ECO:0000313" key="13">
    <source>
        <dbReference type="EMBL" id="SMP34091.1"/>
    </source>
</evidence>
<comment type="catalytic activity">
    <reaction evidence="1">
        <text>ATP + protein L-histidine = ADP + protein N-phospho-L-histidine.</text>
        <dbReference type="EC" id="2.7.13.3"/>
    </reaction>
</comment>
<dbReference type="EC" id="2.7.13.3" evidence="3"/>
<dbReference type="InterPro" id="IPR016132">
    <property type="entry name" value="Phyto_chromo_attachment"/>
</dbReference>
<dbReference type="SMART" id="SM00387">
    <property type="entry name" value="HATPase_c"/>
    <property type="match status" value="1"/>
</dbReference>
<dbReference type="SUPFAM" id="SSF55874">
    <property type="entry name" value="ATPase domain of HSP90 chaperone/DNA topoisomerase II/histidine kinase"/>
    <property type="match status" value="1"/>
</dbReference>
<dbReference type="CDD" id="cd00082">
    <property type="entry name" value="HisKA"/>
    <property type="match status" value="1"/>
</dbReference>
<keyword evidence="9" id="KW-0675">Receptor</keyword>
<dbReference type="InterPro" id="IPR003661">
    <property type="entry name" value="HisK_dim/P_dom"/>
</dbReference>
<dbReference type="EMBL" id="FXUA01000009">
    <property type="protein sequence ID" value="SMP34091.1"/>
    <property type="molecule type" value="Genomic_DNA"/>
</dbReference>
<evidence type="ECO:0000256" key="10">
    <source>
        <dbReference type="SAM" id="Coils"/>
    </source>
</evidence>
<keyword evidence="6" id="KW-0808">Transferase</keyword>
<keyword evidence="14" id="KW-1185">Reference proteome</keyword>
<dbReference type="InterPro" id="IPR035965">
    <property type="entry name" value="PAS-like_dom_sf"/>
</dbReference>
<dbReference type="Pfam" id="PF02518">
    <property type="entry name" value="HATPase_c"/>
    <property type="match status" value="1"/>
</dbReference>
<accession>A0ABY1PJZ0</accession>
<reference evidence="13 14" key="1">
    <citation type="submission" date="2017-05" db="EMBL/GenBank/DDBJ databases">
        <authorList>
            <person name="Varghese N."/>
            <person name="Submissions S."/>
        </authorList>
    </citation>
    <scope>NUCLEOTIDE SEQUENCE [LARGE SCALE GENOMIC DNA]</scope>
    <source>
        <strain evidence="13 14">DSM 15360</strain>
    </source>
</reference>
<dbReference type="InterPro" id="IPR003018">
    <property type="entry name" value="GAF"/>
</dbReference>
<evidence type="ECO:0000313" key="14">
    <source>
        <dbReference type="Proteomes" id="UP001157915"/>
    </source>
</evidence>
<dbReference type="SUPFAM" id="SSF47384">
    <property type="entry name" value="Homodimeric domain of signal transducing histidine kinase"/>
    <property type="match status" value="1"/>
</dbReference>
<organism evidence="13 14">
    <name type="scientific">Algoriphagus winogradskyi</name>
    <dbReference type="NCBI Taxonomy" id="237017"/>
    <lineage>
        <taxon>Bacteria</taxon>
        <taxon>Pseudomonadati</taxon>
        <taxon>Bacteroidota</taxon>
        <taxon>Cytophagia</taxon>
        <taxon>Cytophagales</taxon>
        <taxon>Cyclobacteriaceae</taxon>
        <taxon>Algoriphagus</taxon>
    </lineage>
</organism>
<evidence type="ECO:0000256" key="6">
    <source>
        <dbReference type="ARBA" id="ARBA00022679"/>
    </source>
</evidence>
<dbReference type="Pfam" id="PF00360">
    <property type="entry name" value="PHY"/>
    <property type="match status" value="1"/>
</dbReference>
<dbReference type="Proteomes" id="UP001157915">
    <property type="component" value="Unassembled WGS sequence"/>
</dbReference>
<comment type="caution">
    <text evidence="13">The sequence shown here is derived from an EMBL/GenBank/DDBJ whole genome shotgun (WGS) entry which is preliminary data.</text>
</comment>
<dbReference type="SUPFAM" id="SSF55781">
    <property type="entry name" value="GAF domain-like"/>
    <property type="match status" value="2"/>
</dbReference>
<dbReference type="InterPro" id="IPR013654">
    <property type="entry name" value="PAS_2"/>
</dbReference>
<dbReference type="SUPFAM" id="SSF55785">
    <property type="entry name" value="PYP-like sensor domain (PAS domain)"/>
    <property type="match status" value="1"/>
</dbReference>
<dbReference type="RefSeq" id="WP_283414530.1">
    <property type="nucleotide sequence ID" value="NZ_FXUA01000009.1"/>
</dbReference>
<comment type="similarity">
    <text evidence="2">In the N-terminal section; belongs to the phytochrome family.</text>
</comment>
<feature type="domain" description="Phytochrome chromophore attachment site" evidence="11">
    <location>
        <begin position="147"/>
        <end position="304"/>
    </location>
</feature>
<dbReference type="PANTHER" id="PTHR42878:SF15">
    <property type="entry name" value="BACTERIOPHYTOCHROME"/>
    <property type="match status" value="1"/>
</dbReference>
<dbReference type="Gene3D" id="3.30.565.10">
    <property type="entry name" value="Histidine kinase-like ATPase, C-terminal domain"/>
    <property type="match status" value="1"/>
</dbReference>
<sequence>MKVKDIVNREIVNLTNCEQEPIHIPGSIQPNGFLIGLKEDSLLIDYCSANTLEYIGIAHTELLGKAFGVAFGEKAKKELLDYISNDRMLSSLLLKTTLLEKEFLCTVHKSNSTIIIEAEPINSKVKKANEVYDHTSQFLSYMHTTQSLQDLCSLVAKGTREITGYDRVMIYRFDDNYNGEVFAESCREDLEPFLGLHYPHTDIPPQARELYMKNLLRIITDIDYSPVPIYTIDDQKDKNLDLSLAILRSTSPIHVQYLHNMGVGATLTISLIYKQRLWGLIACHHYSPKNLTPELRLAAQLQGHFITSQIDVRQSNEEYEVSRKVNASYDKIDAFELTEGAESLAKLIKQPELIGLCNANGVSLFFEGKVYSNGVTPSDDEVKFLASYFAEYTENTNISTSKLLDLLPDFKSLCENTPGAIYHSLDVEGDNCIIWYRSETKKEVNWAGDPSKSIILDKKGLSPRNSFELWKEIVDCTSKPWLQPELDTAAAYANGLQRQINLIKITQEEQKYRKLSEMLREANAELENMNWISSHDLQEPLRKMQLISSHLLYEDEVPENVQKSLKRLNISAERMRTLLQDILKYTRLKYSEEDFERVDLSKLVGEVARELGDDSDPNTIQLDELPTVLGVPFFLKQLFSNLISNSIKYAKAYEPIRVKVKSAPKPVNYPTEKDEPYYLIKVIDNGIGFDQKYAESIFNIFTRLHLATEYSGSGVGLALCKKIMKNHRGYISAESTPGNGTEISIYFPLI</sequence>
<dbReference type="InterPro" id="IPR029016">
    <property type="entry name" value="GAF-like_dom_sf"/>
</dbReference>
<dbReference type="InterPro" id="IPR036097">
    <property type="entry name" value="HisK_dim/P_sf"/>
</dbReference>
<evidence type="ECO:0000256" key="5">
    <source>
        <dbReference type="ARBA" id="ARBA00022606"/>
    </source>
</evidence>
<dbReference type="SMART" id="SM00065">
    <property type="entry name" value="GAF"/>
    <property type="match status" value="1"/>
</dbReference>
<evidence type="ECO:0000256" key="7">
    <source>
        <dbReference type="ARBA" id="ARBA00022777"/>
    </source>
</evidence>
<dbReference type="GO" id="GO:0016301">
    <property type="term" value="F:kinase activity"/>
    <property type="evidence" value="ECO:0007669"/>
    <property type="project" value="UniProtKB-KW"/>
</dbReference>
<name>A0ABY1PJZ0_9BACT</name>
<keyword evidence="7 13" id="KW-0418">Kinase</keyword>
<keyword evidence="5" id="KW-0716">Sensory transduction</keyword>
<protein>
    <recommendedName>
        <fullName evidence="3">histidine kinase</fullName>
        <ecNumber evidence="3">2.7.13.3</ecNumber>
    </recommendedName>
</protein>
<dbReference type="Gene3D" id="3.30.450.270">
    <property type="match status" value="1"/>
</dbReference>
<dbReference type="PROSITE" id="PS50109">
    <property type="entry name" value="HIS_KIN"/>
    <property type="match status" value="1"/>
</dbReference>
<gene>
    <name evidence="13" type="ORF">SAMN06265367_10981</name>
</gene>
<dbReference type="InterPro" id="IPR005467">
    <property type="entry name" value="His_kinase_dom"/>
</dbReference>
<dbReference type="PROSITE" id="PS50046">
    <property type="entry name" value="PHYTOCHROME_2"/>
    <property type="match status" value="1"/>
</dbReference>
<feature type="coiled-coil region" evidence="10">
    <location>
        <begin position="505"/>
        <end position="532"/>
    </location>
</feature>
<keyword evidence="8" id="KW-0157">Chromophore</keyword>
<evidence type="ECO:0000256" key="4">
    <source>
        <dbReference type="ARBA" id="ARBA00022543"/>
    </source>
</evidence>
<evidence type="ECO:0000259" key="11">
    <source>
        <dbReference type="PROSITE" id="PS50046"/>
    </source>
</evidence>
<dbReference type="InterPro" id="IPR003594">
    <property type="entry name" value="HATPase_dom"/>
</dbReference>
<evidence type="ECO:0000259" key="12">
    <source>
        <dbReference type="PROSITE" id="PS50109"/>
    </source>
</evidence>
<evidence type="ECO:0000256" key="1">
    <source>
        <dbReference type="ARBA" id="ARBA00000085"/>
    </source>
</evidence>
<proteinExistence type="inferred from homology"/>
<dbReference type="InterPro" id="IPR050351">
    <property type="entry name" value="BphY/WalK/GraS-like"/>
</dbReference>
<keyword evidence="4" id="KW-0600">Photoreceptor protein</keyword>
<dbReference type="InterPro" id="IPR001294">
    <property type="entry name" value="Phytochrome"/>
</dbReference>
<dbReference type="PANTHER" id="PTHR42878">
    <property type="entry name" value="TWO-COMPONENT HISTIDINE KINASE"/>
    <property type="match status" value="1"/>
</dbReference>
<dbReference type="Gene3D" id="3.30.450.40">
    <property type="match status" value="1"/>
</dbReference>
<dbReference type="InterPro" id="IPR043150">
    <property type="entry name" value="Phytochrome_PHY_sf"/>
</dbReference>
<evidence type="ECO:0000256" key="9">
    <source>
        <dbReference type="ARBA" id="ARBA00023170"/>
    </source>
</evidence>
<dbReference type="InterPro" id="IPR036890">
    <property type="entry name" value="HATPase_C_sf"/>
</dbReference>
<dbReference type="InterPro" id="IPR013515">
    <property type="entry name" value="Phytochrome_cen-reg"/>
</dbReference>
<evidence type="ECO:0000256" key="8">
    <source>
        <dbReference type="ARBA" id="ARBA00022991"/>
    </source>
</evidence>
<evidence type="ECO:0000256" key="2">
    <source>
        <dbReference type="ARBA" id="ARBA00006402"/>
    </source>
</evidence>
<dbReference type="PRINTS" id="PR01033">
    <property type="entry name" value="PHYTOCHROME"/>
</dbReference>
<keyword evidence="10" id="KW-0175">Coiled coil</keyword>